<reference evidence="2 3" key="1">
    <citation type="submission" date="2018-05" db="EMBL/GenBank/DDBJ databases">
        <title>Antimicrobial susceptibility testing and genomic analysis of Arcobacter skirrowii strains and one Arcobacter butzleri isolated from German poultry farms.</title>
        <authorList>
            <person name="Haenel I."/>
            <person name="Hotzel H."/>
            <person name="Tomaso H."/>
            <person name="Busch A."/>
        </authorList>
    </citation>
    <scope>NUCLEOTIDE SEQUENCE [LARGE SCALE GENOMIC DNA]</scope>
    <source>
        <strain evidence="3">v</strain>
    </source>
</reference>
<evidence type="ECO:0000256" key="1">
    <source>
        <dbReference type="SAM" id="SignalP"/>
    </source>
</evidence>
<evidence type="ECO:0000313" key="2">
    <source>
        <dbReference type="EMBL" id="PWE19671.1"/>
    </source>
</evidence>
<name>A0A2U2BYJ7_9BACT</name>
<dbReference type="Proteomes" id="UP000245014">
    <property type="component" value="Unassembled WGS sequence"/>
</dbReference>
<organism evidence="2 3">
    <name type="scientific">Aliarcobacter skirrowii</name>
    <dbReference type="NCBI Taxonomy" id="28200"/>
    <lineage>
        <taxon>Bacteria</taxon>
        <taxon>Pseudomonadati</taxon>
        <taxon>Campylobacterota</taxon>
        <taxon>Epsilonproteobacteria</taxon>
        <taxon>Campylobacterales</taxon>
        <taxon>Arcobacteraceae</taxon>
        <taxon>Aliarcobacter</taxon>
    </lineage>
</organism>
<keyword evidence="1" id="KW-0732">Signal</keyword>
<accession>A0A2U2BYJ7</accession>
<evidence type="ECO:0008006" key="4">
    <source>
        <dbReference type="Google" id="ProtNLM"/>
    </source>
</evidence>
<protein>
    <recommendedName>
        <fullName evidence="4">Conjugal transfer protein TraF</fullName>
    </recommendedName>
</protein>
<sequence length="424" mass="44877">MKKITKSIVAATLLTTSLNAASFQVLGSKATSMGGAGVATSPSSLASYNNPALLAKNKKTFAFHTGVGVGYRDNGVLDTVSQLDDLNFSDLVKIAENNTNLTGVSSNDLTKLNQSKNIILGANNQSFNATPTVDVAFAVKNFGFGIFANADVAGTSKVDQKYNRLIFENGGNYYELNSNNSVTTTGLTQIDYEGSSLIYAMDEGIGNTGVQLDALAVIEIPVAYGHAFGTDIGDIYLGGAFKLMKGTTYSSFHSFSSDKDISDDFDKNKKDSTTVGLDLGVAYNPSFDEDLTLALVGKNLNSPSFDRINGGEFKLDPMVRAGAAYKISFVELAFDVDLTENESINGMKSRYVGGGASFDLFILDLNAGVMKNLSSNDDSGLIYTAGVSMGPVELSAQMASKSTHIDGTKLPKQASVNLAIAFSW</sequence>
<feature type="signal peptide" evidence="1">
    <location>
        <begin position="1"/>
        <end position="20"/>
    </location>
</feature>
<feature type="chain" id="PRO_5015732048" description="Conjugal transfer protein TraF" evidence="1">
    <location>
        <begin position="21"/>
        <end position="424"/>
    </location>
</feature>
<dbReference type="RefSeq" id="WP_109065516.1">
    <property type="nucleotide sequence ID" value="NZ_QEYG01000008.1"/>
</dbReference>
<dbReference type="Pfam" id="PF13729">
    <property type="entry name" value="TraF_2"/>
    <property type="match status" value="1"/>
</dbReference>
<evidence type="ECO:0000313" key="3">
    <source>
        <dbReference type="Proteomes" id="UP000245014"/>
    </source>
</evidence>
<gene>
    <name evidence="2" type="ORF">DF188_09590</name>
</gene>
<dbReference type="STRING" id="28200.GCA_001572935_00442"/>
<dbReference type="EMBL" id="QEYI01000011">
    <property type="protein sequence ID" value="PWE19671.1"/>
    <property type="molecule type" value="Genomic_DNA"/>
</dbReference>
<dbReference type="Gene3D" id="2.40.160.60">
    <property type="entry name" value="Outer membrane protein transport protein (OMPP1/FadL/TodX)"/>
    <property type="match status" value="1"/>
</dbReference>
<comment type="caution">
    <text evidence="2">The sequence shown here is derived from an EMBL/GenBank/DDBJ whole genome shotgun (WGS) entry which is preliminary data.</text>
</comment>
<proteinExistence type="predicted"/>
<dbReference type="AlphaFoldDB" id="A0A2U2BYJ7"/>
<dbReference type="InterPro" id="IPR032811">
    <property type="entry name" value="Put_conjugal_transfer"/>
</dbReference>